<feature type="signal peptide" evidence="1">
    <location>
        <begin position="1"/>
        <end position="21"/>
    </location>
</feature>
<dbReference type="PROSITE" id="PS51257">
    <property type="entry name" value="PROKAR_LIPOPROTEIN"/>
    <property type="match status" value="1"/>
</dbReference>
<evidence type="ECO:0000256" key="1">
    <source>
        <dbReference type="SAM" id="SignalP"/>
    </source>
</evidence>
<dbReference type="Proteomes" id="UP001288778">
    <property type="component" value="Unassembled WGS sequence"/>
</dbReference>
<feature type="chain" id="PRO_5043757203" evidence="1">
    <location>
        <begin position="22"/>
        <end position="40"/>
    </location>
</feature>
<evidence type="ECO:0000313" key="3">
    <source>
        <dbReference type="Proteomes" id="UP001288778"/>
    </source>
</evidence>
<accession>A0AAW9I3M1</accession>
<comment type="caution">
    <text evidence="2">The sequence shown here is derived from an EMBL/GenBank/DDBJ whole genome shotgun (WGS) entry which is preliminary data.</text>
</comment>
<evidence type="ECO:0000313" key="2">
    <source>
        <dbReference type="EMBL" id="MDZ4910454.1"/>
    </source>
</evidence>
<proteinExistence type="predicted"/>
<keyword evidence="1" id="KW-0732">Signal</keyword>
<dbReference type="EMBL" id="WNUI01000314">
    <property type="protein sequence ID" value="MDZ4910454.1"/>
    <property type="molecule type" value="Genomic_DNA"/>
</dbReference>
<feature type="non-terminal residue" evidence="2">
    <location>
        <position position="40"/>
    </location>
</feature>
<sequence>MKKIISILMSAIIMLSMVACGKSNNTATNVDDMKWEEVLE</sequence>
<gene>
    <name evidence="2" type="ORF">GNF68_15755</name>
</gene>
<organism evidence="2 3">
    <name type="scientific">Clostridium perfringens</name>
    <dbReference type="NCBI Taxonomy" id="1502"/>
    <lineage>
        <taxon>Bacteria</taxon>
        <taxon>Bacillati</taxon>
        <taxon>Bacillota</taxon>
        <taxon>Clostridia</taxon>
        <taxon>Eubacteriales</taxon>
        <taxon>Clostridiaceae</taxon>
        <taxon>Clostridium</taxon>
    </lineage>
</organism>
<name>A0AAW9I3M1_CLOPF</name>
<reference evidence="2" key="1">
    <citation type="submission" date="2019-11" db="EMBL/GenBank/DDBJ databases">
        <title>Characterization of Clostridium perfringens isolates from swine manure treated agricultural soils.</title>
        <authorList>
            <person name="Wushke S.T."/>
        </authorList>
    </citation>
    <scope>NUCLEOTIDE SEQUENCE</scope>
    <source>
        <strain evidence="2">X94</strain>
    </source>
</reference>
<dbReference type="AlphaFoldDB" id="A0AAW9I3M1"/>
<protein>
    <submittedName>
        <fullName evidence="2">Amino acid ABC transporter substrate-binding protein</fullName>
    </submittedName>
</protein>